<dbReference type="HOGENOM" id="CLU_2515183_0_0_1"/>
<dbReference type="EnsemblMetazoa" id="ISCW014346-RA">
    <property type="protein sequence ID" value="ISCW014346-PA"/>
    <property type="gene ID" value="ISCW014346"/>
</dbReference>
<keyword evidence="2" id="KW-0808">Transferase</keyword>
<feature type="domain" description="Beta-ketoacyl synthase-like N-terminal" evidence="1">
    <location>
        <begin position="4"/>
        <end position="47"/>
    </location>
</feature>
<keyword evidence="4" id="KW-1185">Reference proteome</keyword>
<proteinExistence type="predicted"/>
<dbReference type="InterPro" id="IPR014030">
    <property type="entry name" value="Ketoacyl_synth_N"/>
</dbReference>
<name>B7QKF2_IXOSC</name>
<dbReference type="VEuPathDB" id="VectorBase:ISCW014346"/>
<evidence type="ECO:0000313" key="4">
    <source>
        <dbReference type="Proteomes" id="UP000001555"/>
    </source>
</evidence>
<dbReference type="AlphaFoldDB" id="B7QKF2"/>
<dbReference type="Pfam" id="PF00109">
    <property type="entry name" value="ketoacyl-synt"/>
    <property type="match status" value="1"/>
</dbReference>
<evidence type="ECO:0000313" key="3">
    <source>
        <dbReference type="EnsemblMetazoa" id="ISCW014346-PA"/>
    </source>
</evidence>
<dbReference type="InParanoid" id="B7QKF2"/>
<organism>
    <name type="scientific">Ixodes scapularis</name>
    <name type="common">Black-legged tick</name>
    <name type="synonym">Deer tick</name>
    <dbReference type="NCBI Taxonomy" id="6945"/>
    <lineage>
        <taxon>Eukaryota</taxon>
        <taxon>Metazoa</taxon>
        <taxon>Ecdysozoa</taxon>
        <taxon>Arthropoda</taxon>
        <taxon>Chelicerata</taxon>
        <taxon>Arachnida</taxon>
        <taxon>Acari</taxon>
        <taxon>Parasitiformes</taxon>
        <taxon>Ixodida</taxon>
        <taxon>Ixodoidea</taxon>
        <taxon>Ixodidae</taxon>
        <taxon>Ixodinae</taxon>
        <taxon>Ixodes</taxon>
    </lineage>
</organism>
<dbReference type="EC" id="2.3.1.85" evidence="2"/>
<dbReference type="InterPro" id="IPR016039">
    <property type="entry name" value="Thiolase-like"/>
</dbReference>
<keyword evidence="2" id="KW-0012">Acyltransferase</keyword>
<dbReference type="Gene3D" id="3.40.47.10">
    <property type="match status" value="1"/>
</dbReference>
<dbReference type="EMBL" id="DS959441">
    <property type="protein sequence ID" value="EEC19324.1"/>
    <property type="molecule type" value="Genomic_DNA"/>
</dbReference>
<reference evidence="2 4" key="1">
    <citation type="submission" date="2008-03" db="EMBL/GenBank/DDBJ databases">
        <title>Annotation of Ixodes scapularis.</title>
        <authorList>
            <consortium name="Ixodes scapularis Genome Project Consortium"/>
            <person name="Caler E."/>
            <person name="Hannick L.I."/>
            <person name="Bidwell S."/>
            <person name="Joardar V."/>
            <person name="Thiagarajan M."/>
            <person name="Amedeo P."/>
            <person name="Galinsky K.J."/>
            <person name="Schobel S."/>
            <person name="Inman J."/>
            <person name="Hostetler J."/>
            <person name="Miller J."/>
            <person name="Hammond M."/>
            <person name="Megy K."/>
            <person name="Lawson D."/>
            <person name="Kodira C."/>
            <person name="Sutton G."/>
            <person name="Meyer J."/>
            <person name="Hill C.A."/>
            <person name="Birren B."/>
            <person name="Nene V."/>
            <person name="Collins F."/>
            <person name="Alarcon-Chaidez F."/>
            <person name="Wikel S."/>
            <person name="Strausberg R."/>
        </authorList>
    </citation>
    <scope>NUCLEOTIDE SEQUENCE [LARGE SCALE GENOMIC DNA]</scope>
    <source>
        <strain evidence="4">Wikel</strain>
        <strain evidence="2">Wikel colony</strain>
    </source>
</reference>
<dbReference type="GO" id="GO:0004312">
    <property type="term" value="F:fatty acid synthase activity"/>
    <property type="evidence" value="ECO:0007669"/>
    <property type="project" value="UniProtKB-EC"/>
</dbReference>
<dbReference type="VEuPathDB" id="VectorBase:ISCI014346"/>
<sequence>MADEDVVITGFSAYFPQANHLTEFRKKLYDGVDMVTDDEARWPRGTSSWTDRPCFLLSSQQCCWQNCLTGYGATAKPQRQDSANA</sequence>
<dbReference type="SUPFAM" id="SSF53901">
    <property type="entry name" value="Thiolase-like"/>
    <property type="match status" value="1"/>
</dbReference>
<accession>B7QKF2</accession>
<evidence type="ECO:0000259" key="1">
    <source>
        <dbReference type="Pfam" id="PF00109"/>
    </source>
</evidence>
<dbReference type="PaxDb" id="6945-B7QKF2"/>
<evidence type="ECO:0000313" key="2">
    <source>
        <dbReference type="EMBL" id="EEC19324.1"/>
    </source>
</evidence>
<dbReference type="STRING" id="6945.B7QKF2"/>
<dbReference type="Proteomes" id="UP000001555">
    <property type="component" value="Unassembled WGS sequence"/>
</dbReference>
<reference evidence="3" key="2">
    <citation type="submission" date="2020-05" db="UniProtKB">
        <authorList>
            <consortium name="EnsemblMetazoa"/>
        </authorList>
    </citation>
    <scope>IDENTIFICATION</scope>
    <source>
        <strain evidence="3">wikel</strain>
    </source>
</reference>
<dbReference type="EMBL" id="ABJB010116184">
    <property type="status" value="NOT_ANNOTATED_CDS"/>
    <property type="molecule type" value="Genomic_DNA"/>
</dbReference>
<gene>
    <name evidence="2" type="ORF">IscW_ISCW014346</name>
</gene>
<protein>
    <submittedName>
        <fullName evidence="2 3">Fatty acid synthase, putative</fullName>
        <ecNumber evidence="2">2.3.1.85</ecNumber>
    </submittedName>
</protein>